<name>A0A852YVV1_9ACTN</name>
<dbReference type="SUPFAM" id="SSF88723">
    <property type="entry name" value="PIN domain-like"/>
    <property type="match status" value="1"/>
</dbReference>
<keyword evidence="2" id="KW-0479">Metal-binding</keyword>
<proteinExistence type="predicted"/>
<dbReference type="GO" id="GO:0004518">
    <property type="term" value="F:nuclease activity"/>
    <property type="evidence" value="ECO:0007669"/>
    <property type="project" value="UniProtKB-KW"/>
</dbReference>
<comment type="caution">
    <text evidence="7">The sequence shown here is derived from an EMBL/GenBank/DDBJ whole genome shotgun (WGS) entry which is preliminary data.</text>
</comment>
<accession>A0A852YVV1</accession>
<dbReference type="InterPro" id="IPR002716">
    <property type="entry name" value="PIN_dom"/>
</dbReference>
<protein>
    <submittedName>
        <fullName evidence="7">Putative nucleic acid-binding protein</fullName>
    </submittedName>
</protein>
<feature type="domain" description="VapC50 C-terminal" evidence="6">
    <location>
        <begin position="125"/>
        <end position="177"/>
    </location>
</feature>
<evidence type="ECO:0000256" key="4">
    <source>
        <dbReference type="ARBA" id="ARBA00022842"/>
    </source>
</evidence>
<dbReference type="InterPro" id="IPR029060">
    <property type="entry name" value="PIN-like_dom_sf"/>
</dbReference>
<evidence type="ECO:0000259" key="5">
    <source>
        <dbReference type="Pfam" id="PF13470"/>
    </source>
</evidence>
<feature type="domain" description="PIN" evidence="5">
    <location>
        <begin position="6"/>
        <end position="107"/>
    </location>
</feature>
<keyword evidence="3" id="KW-0378">Hydrolase</keyword>
<dbReference type="EMBL" id="JACBYW010000001">
    <property type="protein sequence ID" value="NYH77005.1"/>
    <property type="molecule type" value="Genomic_DNA"/>
</dbReference>
<dbReference type="GO" id="GO:0046872">
    <property type="term" value="F:metal ion binding"/>
    <property type="evidence" value="ECO:0007669"/>
    <property type="project" value="UniProtKB-KW"/>
</dbReference>
<keyword evidence="1" id="KW-0540">Nuclease</keyword>
<organism evidence="7 8">
    <name type="scientific">Actinopolyspora biskrensis</name>
    <dbReference type="NCBI Taxonomy" id="1470178"/>
    <lineage>
        <taxon>Bacteria</taxon>
        <taxon>Bacillati</taxon>
        <taxon>Actinomycetota</taxon>
        <taxon>Actinomycetes</taxon>
        <taxon>Actinopolysporales</taxon>
        <taxon>Actinopolysporaceae</taxon>
        <taxon>Actinopolyspora</taxon>
    </lineage>
</organism>
<evidence type="ECO:0000256" key="2">
    <source>
        <dbReference type="ARBA" id="ARBA00022723"/>
    </source>
</evidence>
<dbReference type="InterPro" id="IPR058652">
    <property type="entry name" value="VapC50_C"/>
</dbReference>
<dbReference type="Pfam" id="PF26343">
    <property type="entry name" value="VapC50_C"/>
    <property type="match status" value="1"/>
</dbReference>
<sequence length="182" mass="20508">MAFPAFLDTCVLVPGYLNDTLLRLASAETYRPLWSADVLEELHRNLVRMTSEAQADHRLRNMRRHFTDAEVTGYESLIPAMTNDEGDRHVLAAAVRGNAAVVVTANLRHFPEQALKPYAIEAVHPDEFLLDQLDLYPARVMACLARQVSAYTREPTTIAGLMNRLERTGLPKFAAEIPRHQQ</sequence>
<evidence type="ECO:0000259" key="6">
    <source>
        <dbReference type="Pfam" id="PF26343"/>
    </source>
</evidence>
<dbReference type="GO" id="GO:0016787">
    <property type="term" value="F:hydrolase activity"/>
    <property type="evidence" value="ECO:0007669"/>
    <property type="project" value="UniProtKB-KW"/>
</dbReference>
<dbReference type="AlphaFoldDB" id="A0A852YVV1"/>
<reference evidence="7 8" key="1">
    <citation type="submission" date="2020-07" db="EMBL/GenBank/DDBJ databases">
        <title>Genomic Encyclopedia of Type Strains, Phase III (KMG-III): the genomes of soil and plant-associated and newly described type strains.</title>
        <authorList>
            <person name="Whitman W."/>
        </authorList>
    </citation>
    <scope>NUCLEOTIDE SEQUENCE [LARGE SCALE GENOMIC DNA]</scope>
    <source>
        <strain evidence="7 8">CECT 8576</strain>
    </source>
</reference>
<keyword evidence="4" id="KW-0460">Magnesium</keyword>
<keyword evidence="8" id="KW-1185">Reference proteome</keyword>
<gene>
    <name evidence="7" type="ORF">FHR84_000319</name>
</gene>
<evidence type="ECO:0000256" key="1">
    <source>
        <dbReference type="ARBA" id="ARBA00022722"/>
    </source>
</evidence>
<evidence type="ECO:0000313" key="8">
    <source>
        <dbReference type="Proteomes" id="UP000548304"/>
    </source>
</evidence>
<evidence type="ECO:0000256" key="3">
    <source>
        <dbReference type="ARBA" id="ARBA00022801"/>
    </source>
</evidence>
<dbReference type="RefSeq" id="WP_179533623.1">
    <property type="nucleotide sequence ID" value="NZ_JACBYW010000001.1"/>
</dbReference>
<dbReference type="Proteomes" id="UP000548304">
    <property type="component" value="Unassembled WGS sequence"/>
</dbReference>
<evidence type="ECO:0000313" key="7">
    <source>
        <dbReference type="EMBL" id="NYH77005.1"/>
    </source>
</evidence>
<dbReference type="Pfam" id="PF13470">
    <property type="entry name" value="PIN_3"/>
    <property type="match status" value="1"/>
</dbReference>